<evidence type="ECO:0000256" key="5">
    <source>
        <dbReference type="ARBA" id="ARBA00023242"/>
    </source>
</evidence>
<name>A0A6L2PR89_COPFO</name>
<dbReference type="SUPFAM" id="SSF140996">
    <property type="entry name" value="Hermes dimerisation domain"/>
    <property type="match status" value="1"/>
</dbReference>
<keyword evidence="2" id="KW-0479">Metal-binding</keyword>
<keyword evidence="4" id="KW-0862">Zinc</keyword>
<dbReference type="GO" id="GO:0005634">
    <property type="term" value="C:nucleus"/>
    <property type="evidence" value="ECO:0007669"/>
    <property type="project" value="UniProtKB-SubCell"/>
</dbReference>
<gene>
    <name evidence="6" type="ORF">Cfor_01405</name>
</gene>
<keyword evidence="7" id="KW-1185">Reference proteome</keyword>
<evidence type="ECO:0000256" key="2">
    <source>
        <dbReference type="ARBA" id="ARBA00022723"/>
    </source>
</evidence>
<evidence type="ECO:0000256" key="1">
    <source>
        <dbReference type="ARBA" id="ARBA00004123"/>
    </source>
</evidence>
<evidence type="ECO:0000256" key="3">
    <source>
        <dbReference type="ARBA" id="ARBA00022771"/>
    </source>
</evidence>
<dbReference type="SUPFAM" id="SSF53098">
    <property type="entry name" value="Ribonuclease H-like"/>
    <property type="match status" value="1"/>
</dbReference>
<protein>
    <submittedName>
        <fullName evidence="6">Uncharacterized protein</fullName>
    </submittedName>
</protein>
<sequence>MGKSSNFKRTLHRYFDSMNQTENRQLGELLARAIYSSVSSLSLVENEYWVTFMEKLRPSYKLPSRSTLSKKLLESEYQSVEALVTTKPAGAPVLAFETDAWSNRRNESVTLGTKAERHTAEYMAAKMENVMRQIGIEKFGAIVTDNASVMVKASAILEKNSVTLLFSAHALRLIIGDITKLKSVEDAADTCKSIVKGINKSQILRANFADPQKEIGQTCSLKIPAPTRWGSILQCLYSLLKSKNVWKRLAIHEEMNLSKRLRSSILHEDMFWMYVQKLQELIHPNVKSIFLLESDKAKISTVPQCFKELNDHFTKCLAGSLLTEKERQDVTKSHNKRKDMALKDIDYAAHILDPKFNGECLSR</sequence>
<dbReference type="EMBL" id="BLKM01000526">
    <property type="protein sequence ID" value="GFG35109.1"/>
    <property type="molecule type" value="Genomic_DNA"/>
</dbReference>
<organism evidence="6 7">
    <name type="scientific">Coptotermes formosanus</name>
    <name type="common">Formosan subterranean termite</name>
    <dbReference type="NCBI Taxonomy" id="36987"/>
    <lineage>
        <taxon>Eukaryota</taxon>
        <taxon>Metazoa</taxon>
        <taxon>Ecdysozoa</taxon>
        <taxon>Arthropoda</taxon>
        <taxon>Hexapoda</taxon>
        <taxon>Insecta</taxon>
        <taxon>Pterygota</taxon>
        <taxon>Neoptera</taxon>
        <taxon>Polyneoptera</taxon>
        <taxon>Dictyoptera</taxon>
        <taxon>Blattodea</taxon>
        <taxon>Blattoidea</taxon>
        <taxon>Termitoidae</taxon>
        <taxon>Rhinotermitidae</taxon>
        <taxon>Coptotermes</taxon>
    </lineage>
</organism>
<evidence type="ECO:0000256" key="4">
    <source>
        <dbReference type="ARBA" id="ARBA00022833"/>
    </source>
</evidence>
<reference evidence="7" key="1">
    <citation type="submission" date="2020-01" db="EMBL/GenBank/DDBJ databases">
        <title>Draft genome sequence of the Termite Coptotermes fromosanus.</title>
        <authorList>
            <person name="Itakura S."/>
            <person name="Yosikawa Y."/>
            <person name="Umezawa K."/>
        </authorList>
    </citation>
    <scope>NUCLEOTIDE SEQUENCE [LARGE SCALE GENOMIC DNA]</scope>
</reference>
<feature type="non-terminal residue" evidence="6">
    <location>
        <position position="363"/>
    </location>
</feature>
<keyword evidence="5" id="KW-0539">Nucleus</keyword>
<keyword evidence="3" id="KW-0863">Zinc-finger</keyword>
<dbReference type="InterPro" id="IPR012337">
    <property type="entry name" value="RNaseH-like_sf"/>
</dbReference>
<comment type="subcellular location">
    <subcellularLocation>
        <location evidence="1">Nucleus</location>
    </subcellularLocation>
</comment>
<proteinExistence type="predicted"/>
<dbReference type="GO" id="GO:0008270">
    <property type="term" value="F:zinc ion binding"/>
    <property type="evidence" value="ECO:0007669"/>
    <property type="project" value="UniProtKB-KW"/>
</dbReference>
<dbReference type="PANTHER" id="PTHR46481:SF10">
    <property type="entry name" value="ZINC FINGER BED DOMAIN-CONTAINING PROTEIN 39"/>
    <property type="match status" value="1"/>
</dbReference>
<comment type="caution">
    <text evidence="6">The sequence shown here is derived from an EMBL/GenBank/DDBJ whole genome shotgun (WGS) entry which is preliminary data.</text>
</comment>
<dbReference type="OrthoDB" id="6672003at2759"/>
<dbReference type="InterPro" id="IPR052035">
    <property type="entry name" value="ZnF_BED_domain_contain"/>
</dbReference>
<dbReference type="PANTHER" id="PTHR46481">
    <property type="entry name" value="ZINC FINGER BED DOMAIN-CONTAINING PROTEIN 4"/>
    <property type="match status" value="1"/>
</dbReference>
<dbReference type="AlphaFoldDB" id="A0A6L2PR89"/>
<evidence type="ECO:0000313" key="6">
    <source>
        <dbReference type="EMBL" id="GFG35109.1"/>
    </source>
</evidence>
<dbReference type="Proteomes" id="UP000502823">
    <property type="component" value="Unassembled WGS sequence"/>
</dbReference>
<evidence type="ECO:0000313" key="7">
    <source>
        <dbReference type="Proteomes" id="UP000502823"/>
    </source>
</evidence>
<accession>A0A6L2PR89</accession>
<dbReference type="InParanoid" id="A0A6L2PR89"/>